<dbReference type="GO" id="GO:0008757">
    <property type="term" value="F:S-adenosylmethionine-dependent methyltransferase activity"/>
    <property type="evidence" value="ECO:0007669"/>
    <property type="project" value="InterPro"/>
</dbReference>
<protein>
    <submittedName>
        <fullName evidence="5">Tetratricopeptide repeat protein</fullName>
    </submittedName>
</protein>
<dbReference type="InterPro" id="IPR050498">
    <property type="entry name" value="Ycf3"/>
</dbReference>
<dbReference type="InterPro" id="IPR019734">
    <property type="entry name" value="TPR_rpt"/>
</dbReference>
<dbReference type="InterPro" id="IPR029063">
    <property type="entry name" value="SAM-dependent_MTases_sf"/>
</dbReference>
<evidence type="ECO:0000259" key="4">
    <source>
        <dbReference type="Pfam" id="PF08241"/>
    </source>
</evidence>
<feature type="domain" description="Methyltransferase type 11" evidence="4">
    <location>
        <begin position="209"/>
        <end position="301"/>
    </location>
</feature>
<dbReference type="CDD" id="cd02440">
    <property type="entry name" value="AdoMet_MTases"/>
    <property type="match status" value="1"/>
</dbReference>
<comment type="caution">
    <text evidence="5">The sequence shown here is derived from an EMBL/GenBank/DDBJ whole genome shotgun (WGS) entry which is preliminary data.</text>
</comment>
<keyword evidence="6" id="KW-1185">Reference proteome</keyword>
<feature type="repeat" description="TPR" evidence="3">
    <location>
        <begin position="42"/>
        <end position="75"/>
    </location>
</feature>
<dbReference type="Proteomes" id="UP000552954">
    <property type="component" value="Unassembled WGS sequence"/>
</dbReference>
<accession>A0A849KK37</accession>
<dbReference type="InterPro" id="IPR011990">
    <property type="entry name" value="TPR-like_helical_dom_sf"/>
</dbReference>
<dbReference type="PANTHER" id="PTHR44858">
    <property type="entry name" value="TETRATRICOPEPTIDE REPEAT PROTEIN 6"/>
    <property type="match status" value="1"/>
</dbReference>
<dbReference type="Pfam" id="PF13432">
    <property type="entry name" value="TPR_16"/>
    <property type="match status" value="2"/>
</dbReference>
<dbReference type="EMBL" id="JABFCS010000001">
    <property type="protein sequence ID" value="NNU45165.1"/>
    <property type="molecule type" value="Genomic_DNA"/>
</dbReference>
<dbReference type="PROSITE" id="PS50005">
    <property type="entry name" value="TPR"/>
    <property type="match status" value="3"/>
</dbReference>
<dbReference type="AlphaFoldDB" id="A0A849KK37"/>
<dbReference type="Gene3D" id="3.40.50.150">
    <property type="entry name" value="Vaccinia Virus protein VP39"/>
    <property type="match status" value="1"/>
</dbReference>
<keyword evidence="1" id="KW-0677">Repeat</keyword>
<evidence type="ECO:0000256" key="2">
    <source>
        <dbReference type="ARBA" id="ARBA00022803"/>
    </source>
</evidence>
<dbReference type="InterPro" id="IPR013216">
    <property type="entry name" value="Methyltransf_11"/>
</dbReference>
<dbReference type="SUPFAM" id="SSF53335">
    <property type="entry name" value="S-adenosyl-L-methionine-dependent methyltransferases"/>
    <property type="match status" value="1"/>
</dbReference>
<evidence type="ECO:0000313" key="6">
    <source>
        <dbReference type="Proteomes" id="UP000552954"/>
    </source>
</evidence>
<dbReference type="SUPFAM" id="SSF48452">
    <property type="entry name" value="TPR-like"/>
    <property type="match status" value="1"/>
</dbReference>
<dbReference type="PANTHER" id="PTHR44858:SF1">
    <property type="entry name" value="UDP-N-ACETYLGLUCOSAMINE--PEPTIDE N-ACETYLGLUCOSAMINYLTRANSFERASE SPINDLY-RELATED"/>
    <property type="match status" value="1"/>
</dbReference>
<organism evidence="5 6">
    <name type="scientific">Ramlibacter montanisoli</name>
    <dbReference type="NCBI Taxonomy" id="2732512"/>
    <lineage>
        <taxon>Bacteria</taxon>
        <taxon>Pseudomonadati</taxon>
        <taxon>Pseudomonadota</taxon>
        <taxon>Betaproteobacteria</taxon>
        <taxon>Burkholderiales</taxon>
        <taxon>Comamonadaceae</taxon>
        <taxon>Ramlibacter</taxon>
    </lineage>
</organism>
<gene>
    <name evidence="5" type="ORF">HK415_21385</name>
</gene>
<dbReference type="Pfam" id="PF08241">
    <property type="entry name" value="Methyltransf_11"/>
    <property type="match status" value="1"/>
</dbReference>
<evidence type="ECO:0000313" key="5">
    <source>
        <dbReference type="EMBL" id="NNU45165.1"/>
    </source>
</evidence>
<feature type="repeat" description="TPR" evidence="3">
    <location>
        <begin position="8"/>
        <end position="41"/>
    </location>
</feature>
<proteinExistence type="predicted"/>
<feature type="repeat" description="TPR" evidence="3">
    <location>
        <begin position="76"/>
        <end position="109"/>
    </location>
</feature>
<dbReference type="RefSeq" id="WP_171562746.1">
    <property type="nucleotide sequence ID" value="NZ_JABFCS010000001.1"/>
</dbReference>
<name>A0A849KK37_9BURK</name>
<evidence type="ECO:0000256" key="3">
    <source>
        <dbReference type="PROSITE-ProRule" id="PRU00339"/>
    </source>
</evidence>
<reference evidence="5 6" key="2">
    <citation type="submission" date="2020-06" db="EMBL/GenBank/DDBJ databases">
        <title>Ramlibacter rhizophilus sp. nov., isolated from rhizosphere soil of national flower Mugunghwa from South Korea.</title>
        <authorList>
            <person name="Zheng-Fei Y."/>
            <person name="Huan T."/>
        </authorList>
    </citation>
    <scope>NUCLEOTIDE SEQUENCE [LARGE SCALE GENOMIC DNA]</scope>
    <source>
        <strain evidence="5 6">B156</strain>
    </source>
</reference>
<evidence type="ECO:0000256" key="1">
    <source>
        <dbReference type="ARBA" id="ARBA00022737"/>
    </source>
</evidence>
<sequence length="369" mass="39846">MDSELERARALFLDGVGHYQAGRLRQAEQAFAAALVLAPGRPSVLTNLGVVRLKLGRLPEGLALLQQALAQEPDNTEALGHCGTALADLGRPAEALAHFDRAVALDPSAPAPWMFRGNVLKELGRPQEAAASFREALARGGDPQLLAYYLAGVEAGEAPAQPPRVYVEALFDGYATGFDQHLQQALRYDAPQVLVQRMAAAGARFRNALDLGCGTGMAGPLLRPLAERLTGVDLSANMLDQARALAVYDALEHADALEFLAAAPQAFDCVLAADVFIYVGELSQVFRAVAARMSPGGVFAFTVEESTRGELELRSTLRYAHSEAGIRRLAQEHGFRVAAMERRPVREEQRQAIPGLFCWLEREPATRPS</sequence>
<dbReference type="SMART" id="SM00028">
    <property type="entry name" value="TPR"/>
    <property type="match status" value="4"/>
</dbReference>
<keyword evidence="2 3" id="KW-0802">TPR repeat</keyword>
<reference evidence="5 6" key="1">
    <citation type="submission" date="2020-05" db="EMBL/GenBank/DDBJ databases">
        <authorList>
            <person name="Khan S.A."/>
            <person name="Jeon C.O."/>
            <person name="Chun B.H."/>
        </authorList>
    </citation>
    <scope>NUCLEOTIDE SEQUENCE [LARGE SCALE GENOMIC DNA]</scope>
    <source>
        <strain evidence="5 6">B156</strain>
    </source>
</reference>
<dbReference type="Gene3D" id="1.25.40.10">
    <property type="entry name" value="Tetratricopeptide repeat domain"/>
    <property type="match status" value="2"/>
</dbReference>